<dbReference type="AlphaFoldDB" id="A0A8T4C780"/>
<accession>A0A8T4C780</accession>
<dbReference type="InterPro" id="IPR006073">
    <property type="entry name" value="GTP-bd"/>
</dbReference>
<sequence length="328" mass="37317">MQFYSIEAPEKLVESAFTHARKLPPMKRARNSAVQNRKEKVVRKMEAFHEYLDKQLERMETSVPRFEKLHPFYQELLPETMEVGKIKQAASQIVSVRKLLKRQIVEGKRHMHSPSTDAVAHMHAASAKFFGRSASIVKSLKKNIELLQHANTLMREVPDVKVEMPTLILAGYPNTGKTTLLKRLTGSKAQIAAYPFTTKSLQLGYFTMRYRDVQVMDTPGLLDRDDANYNPIEKKALAALKHLATCVVFVVDPTPNAGYSLQKQHALYERLQKLFPIPFVIVINKCDVSTQEQLDETHNLFGMDAVREGEGIDSGLKDHVWRALGFSR</sequence>
<dbReference type="InterPro" id="IPR031167">
    <property type="entry name" value="G_OBG"/>
</dbReference>
<dbReference type="InterPro" id="IPR027417">
    <property type="entry name" value="P-loop_NTPase"/>
</dbReference>
<dbReference type="Pfam" id="PF17835">
    <property type="entry name" value="NOG1_N"/>
    <property type="match status" value="1"/>
</dbReference>
<keyword evidence="1" id="KW-0547">Nucleotide-binding</keyword>
<dbReference type="PROSITE" id="PS51710">
    <property type="entry name" value="G_OBG"/>
    <property type="match status" value="1"/>
</dbReference>
<dbReference type="NCBIfam" id="TIGR00231">
    <property type="entry name" value="small_GTP"/>
    <property type="match status" value="1"/>
</dbReference>
<dbReference type="InterPro" id="IPR010674">
    <property type="entry name" value="NOG1_Rossman_fold_dom"/>
</dbReference>
<name>A0A8T4C780_9ARCH</name>
<dbReference type="Gene3D" id="3.40.50.300">
    <property type="entry name" value="P-loop containing nucleotide triphosphate hydrolases"/>
    <property type="match status" value="1"/>
</dbReference>
<evidence type="ECO:0000259" key="3">
    <source>
        <dbReference type="PROSITE" id="PS51710"/>
    </source>
</evidence>
<dbReference type="Gene3D" id="1.20.120.1190">
    <property type="match status" value="1"/>
</dbReference>
<dbReference type="SUPFAM" id="SSF52540">
    <property type="entry name" value="P-loop containing nucleoside triphosphate hydrolases"/>
    <property type="match status" value="1"/>
</dbReference>
<evidence type="ECO:0000256" key="2">
    <source>
        <dbReference type="ARBA" id="ARBA00023134"/>
    </source>
</evidence>
<organism evidence="4 5">
    <name type="scientific">Candidatus Iainarchaeum sp</name>
    <dbReference type="NCBI Taxonomy" id="3101447"/>
    <lineage>
        <taxon>Archaea</taxon>
        <taxon>Candidatus Iainarchaeota</taxon>
        <taxon>Candidatus Iainarchaeia</taxon>
        <taxon>Candidatus Iainarchaeales</taxon>
        <taxon>Candidatus Iainarchaeaceae</taxon>
        <taxon>Candidatus Iainarchaeum</taxon>
    </lineage>
</organism>
<keyword evidence="2" id="KW-0342">GTP-binding</keyword>
<feature type="domain" description="OBG-type G" evidence="3">
    <location>
        <begin position="165"/>
        <end position="328"/>
    </location>
</feature>
<dbReference type="Pfam" id="PF06858">
    <property type="entry name" value="NOG1"/>
    <property type="match status" value="1"/>
</dbReference>
<dbReference type="PRINTS" id="PR00326">
    <property type="entry name" value="GTP1OBG"/>
</dbReference>
<dbReference type="EMBL" id="VGJJ01000029">
    <property type="protein sequence ID" value="MBM3282396.1"/>
    <property type="molecule type" value="Genomic_DNA"/>
</dbReference>
<evidence type="ECO:0000313" key="5">
    <source>
        <dbReference type="Proteomes" id="UP000774699"/>
    </source>
</evidence>
<dbReference type="GO" id="GO:0005525">
    <property type="term" value="F:GTP binding"/>
    <property type="evidence" value="ECO:0007669"/>
    <property type="project" value="UniProtKB-KW"/>
</dbReference>
<dbReference type="InterPro" id="IPR041623">
    <property type="entry name" value="NOG1_N"/>
</dbReference>
<dbReference type="Proteomes" id="UP000774699">
    <property type="component" value="Unassembled WGS sequence"/>
</dbReference>
<comment type="caution">
    <text evidence="4">The sequence shown here is derived from an EMBL/GenBank/DDBJ whole genome shotgun (WGS) entry which is preliminary data.</text>
</comment>
<protein>
    <submittedName>
        <fullName evidence="4">GTP-binding protein</fullName>
    </submittedName>
</protein>
<proteinExistence type="predicted"/>
<evidence type="ECO:0000313" key="4">
    <source>
        <dbReference type="EMBL" id="MBM3282396.1"/>
    </source>
</evidence>
<dbReference type="InterPro" id="IPR005225">
    <property type="entry name" value="Small_GTP-bd"/>
</dbReference>
<reference evidence="4" key="1">
    <citation type="submission" date="2019-03" db="EMBL/GenBank/DDBJ databases">
        <title>Lake Tanganyika Metagenome-Assembled Genomes (MAGs).</title>
        <authorList>
            <person name="Tran P."/>
        </authorList>
    </citation>
    <scope>NUCLEOTIDE SEQUENCE</scope>
    <source>
        <strain evidence="4">M_DeepCast_50m_m2_156</strain>
    </source>
</reference>
<dbReference type="PANTHER" id="PTHR45759">
    <property type="entry name" value="NUCLEOLAR GTP-BINDING PROTEIN 1"/>
    <property type="match status" value="1"/>
</dbReference>
<gene>
    <name evidence="4" type="ORF">FJY86_03605</name>
</gene>
<evidence type="ECO:0000256" key="1">
    <source>
        <dbReference type="ARBA" id="ARBA00022741"/>
    </source>
</evidence>